<dbReference type="InterPro" id="IPR007110">
    <property type="entry name" value="Ig-like_dom"/>
</dbReference>
<name>A0ABX0QCZ1_9BACT</name>
<keyword evidence="1" id="KW-0732">Signal</keyword>
<organism evidence="3 4">
    <name type="scientific">Fibrivirga algicola</name>
    <dbReference type="NCBI Taxonomy" id="2950420"/>
    <lineage>
        <taxon>Bacteria</taxon>
        <taxon>Pseudomonadati</taxon>
        <taxon>Bacteroidota</taxon>
        <taxon>Cytophagia</taxon>
        <taxon>Cytophagales</taxon>
        <taxon>Spirosomataceae</taxon>
        <taxon>Fibrivirga</taxon>
    </lineage>
</organism>
<dbReference type="Proteomes" id="UP000606008">
    <property type="component" value="Unassembled WGS sequence"/>
</dbReference>
<evidence type="ECO:0000256" key="1">
    <source>
        <dbReference type="SAM" id="SignalP"/>
    </source>
</evidence>
<feature type="signal peptide" evidence="1">
    <location>
        <begin position="1"/>
        <end position="20"/>
    </location>
</feature>
<reference evidence="3" key="1">
    <citation type="submission" date="2024-05" db="EMBL/GenBank/DDBJ databases">
        <authorList>
            <person name="Jung D.-H."/>
        </authorList>
    </citation>
    <scope>NUCLEOTIDE SEQUENCE</scope>
    <source>
        <strain evidence="3">JA-25</strain>
    </source>
</reference>
<dbReference type="EMBL" id="WAEL01000003">
    <property type="protein sequence ID" value="NID10240.1"/>
    <property type="molecule type" value="Genomic_DNA"/>
</dbReference>
<gene>
    <name evidence="3" type="ORF">F7231_08645</name>
</gene>
<proteinExistence type="predicted"/>
<feature type="domain" description="Ig-like" evidence="2">
    <location>
        <begin position="290"/>
        <end position="378"/>
    </location>
</feature>
<dbReference type="NCBIfam" id="TIGR04131">
    <property type="entry name" value="Bac_Flav_CTERM"/>
    <property type="match status" value="1"/>
</dbReference>
<dbReference type="Gene3D" id="2.60.40.10">
    <property type="entry name" value="Immunoglobulins"/>
    <property type="match status" value="1"/>
</dbReference>
<dbReference type="InterPro" id="IPR026341">
    <property type="entry name" value="T9SS_type_B"/>
</dbReference>
<dbReference type="InterPro" id="IPR013783">
    <property type="entry name" value="Ig-like_fold"/>
</dbReference>
<comment type="caution">
    <text evidence="3">The sequence shown here is derived from an EMBL/GenBank/DDBJ whole genome shotgun (WGS) entry which is preliminary data.</text>
</comment>
<keyword evidence="4" id="KW-1185">Reference proteome</keyword>
<evidence type="ECO:0000313" key="4">
    <source>
        <dbReference type="Proteomes" id="UP000606008"/>
    </source>
</evidence>
<dbReference type="RefSeq" id="WP_166691635.1">
    <property type="nucleotide sequence ID" value="NZ_WAEL01000003.1"/>
</dbReference>
<dbReference type="Pfam" id="PF13585">
    <property type="entry name" value="CHU_C"/>
    <property type="match status" value="1"/>
</dbReference>
<evidence type="ECO:0000313" key="3">
    <source>
        <dbReference type="EMBL" id="NID10240.1"/>
    </source>
</evidence>
<evidence type="ECO:0000259" key="2">
    <source>
        <dbReference type="PROSITE" id="PS50835"/>
    </source>
</evidence>
<protein>
    <submittedName>
        <fullName evidence="3">Gliding motility-associated C-terminal domain-containing protein</fullName>
    </submittedName>
</protein>
<feature type="chain" id="PRO_5045539130" evidence="1">
    <location>
        <begin position="21"/>
        <end position="783"/>
    </location>
</feature>
<dbReference type="PROSITE" id="PS50835">
    <property type="entry name" value="IG_LIKE"/>
    <property type="match status" value="1"/>
</dbReference>
<sequence length="783" mass="84467">MARLFYSLFLSLLLPLAAWATHQVGGQIEMRAVGDVPGHFIITVTNYLEDNSRAAAVTFAPLGIYRKRDNSQMATYTAYETGRRSSIIYANAFCATQRNLRFITATFSVDVQLAPSQYTDSEGYYISYQTRNRNGGIDNIINPQQTGFTFYMEFPPLTTTGKYINNSSPEFVPVNGEYVCRGEAFTYAFGGTDPDGDELRYSMSIPLTPRNNNAVAAGPYPNVSFASGFSADNAIPGSPSLHINAQTGQLSVTASQVGLFVFAIRVDEYRNGQKIGEVRRDFQLLVVDCPSAQKPDPTAQIQGQPVTATKATLCPGESATLVSSLNPDWNYQWQRNGVNLADATNNSLIVQEQGEYTVRVSLKNACTQVGSAQSLTINSLNTAPILTPKGQLCATDGSASLHLSYVPDVRYEWLRDGQLVPGETRDSLVTNQPGVFQALLTHVTLGCQVKSDQVRLARAPAVLATLETGSGFNRICPTDPVLLIGNGGILYAWARNGSLISGEAGDRYSTQLTGTYSLTATDTNGCKGTASPLSLSAVPPVRPTLDSLPPFCGTTATAQQLRGSPAGGIYDGTGVGAGVFSPASAGIGQHTVAYIVRPAPECSPVVATRRAIVYPIPTIDLADGLLTFRGNSLTLSPTLTGGPTQFVWSPGTYLKRTTTAEAEIESIQKSITYTLRIANDGRCSATDSIQIDVVDRLYVPDAFTPNGDNMNDRWQLTNIEAYPFADVTVFNRWGTVIFHAQGTDQPVFDGRLDGSDVPDGVYTYIIRPDPRLPALKGRLLLMR</sequence>
<accession>A0ABX0QCZ1</accession>